<comment type="caution">
    <text evidence="2">The sequence shown here is derived from an EMBL/GenBank/DDBJ whole genome shotgun (WGS) entry which is preliminary data.</text>
</comment>
<proteinExistence type="predicted"/>
<protein>
    <submittedName>
        <fullName evidence="2">Uncharacterized protein</fullName>
    </submittedName>
</protein>
<reference evidence="2 3" key="1">
    <citation type="submission" date="2019-07" db="EMBL/GenBank/DDBJ databases">
        <title>Genomic Encyclopedia of Archaeal and Bacterial Type Strains, Phase II (KMG-II): from individual species to whole genera.</title>
        <authorList>
            <person name="Goeker M."/>
        </authorList>
    </citation>
    <scope>NUCLEOTIDE SEQUENCE [LARGE SCALE GENOMIC DNA]</scope>
    <source>
        <strain evidence="2 3">ATCC BAA-1854</strain>
    </source>
</reference>
<evidence type="ECO:0000313" key="2">
    <source>
        <dbReference type="EMBL" id="TWJ04441.1"/>
    </source>
</evidence>
<feature type="transmembrane region" description="Helical" evidence="1">
    <location>
        <begin position="42"/>
        <end position="60"/>
    </location>
</feature>
<keyword evidence="1" id="KW-1133">Transmembrane helix</keyword>
<keyword evidence="3" id="KW-1185">Reference proteome</keyword>
<dbReference type="Proteomes" id="UP000317010">
    <property type="component" value="Unassembled WGS sequence"/>
</dbReference>
<sequence>MEKMPVCLVQRSVKTSRNIEVETFLIHAAKVGFYFGFEKWDFGFGLIFLILYLPAANKCLK</sequence>
<gene>
    <name evidence="2" type="ORF">JN11_00150</name>
</gene>
<organism evidence="2 3">
    <name type="scientific">Mucilaginibacter frigoritolerans</name>
    <dbReference type="NCBI Taxonomy" id="652788"/>
    <lineage>
        <taxon>Bacteria</taxon>
        <taxon>Pseudomonadati</taxon>
        <taxon>Bacteroidota</taxon>
        <taxon>Sphingobacteriia</taxon>
        <taxon>Sphingobacteriales</taxon>
        <taxon>Sphingobacteriaceae</taxon>
        <taxon>Mucilaginibacter</taxon>
    </lineage>
</organism>
<keyword evidence="1" id="KW-0812">Transmembrane</keyword>
<name>A0A562UHA5_9SPHI</name>
<evidence type="ECO:0000256" key="1">
    <source>
        <dbReference type="SAM" id="Phobius"/>
    </source>
</evidence>
<evidence type="ECO:0000313" key="3">
    <source>
        <dbReference type="Proteomes" id="UP000317010"/>
    </source>
</evidence>
<accession>A0A562UHA5</accession>
<dbReference type="AlphaFoldDB" id="A0A562UHA5"/>
<keyword evidence="1" id="KW-0472">Membrane</keyword>
<dbReference type="EMBL" id="VLLI01000001">
    <property type="protein sequence ID" value="TWJ04441.1"/>
    <property type="molecule type" value="Genomic_DNA"/>
</dbReference>